<gene>
    <name evidence="9" type="ORF">R5R35_004106</name>
</gene>
<feature type="compositionally biased region" description="Acidic residues" evidence="7">
    <location>
        <begin position="254"/>
        <end position="271"/>
    </location>
</feature>
<feature type="signal peptide" evidence="8">
    <location>
        <begin position="1"/>
        <end position="29"/>
    </location>
</feature>
<feature type="region of interest" description="Disordered" evidence="7">
    <location>
        <begin position="401"/>
        <end position="429"/>
    </location>
</feature>
<evidence type="ECO:0000256" key="1">
    <source>
        <dbReference type="ARBA" id="ARBA00004613"/>
    </source>
</evidence>
<keyword evidence="6" id="KW-0527">Neuropeptide</keyword>
<comment type="similarity">
    <text evidence="2">Belongs to the FARP (FMRFamide related peptide) family.</text>
</comment>
<accession>A0AAN9Z746</accession>
<sequence>MSLRKGAPPPPWRLLPVALLAAACALAAAASASDGAGAAPDAAPSAAPGQLPPSPALGDREDDDADGDDALDELLLPRQGRAARDNFLRFGKAARDNFLRFGRAPRDNFLRFGKASRDNFLRFGKASRDNFLRFGRASRDNFLRFGRAPRDNFVRFGRANQDNFLRFGKAGKDNFLRFGKAGKDNFLRFGKAGRDNFLRFGRAGEEMEAEEATPLRETRDRAASNFFRLGRPDPDAQVSLEEEALAARLAREDGEADSEAEAEGLGAEEEQSLERLLRFARDRNFLRFGRGRPDNFVRFGRGGDDGSDADDDNRDGSQAPTHLGQEEAAAAAAASAAAVAAAEAESEASTEGARAAEEGAEAADEHLQRVGRAARTRNLFGRWKMADLNFIRLGRSAPAGAPGPAAALLPAPAKRSGTPPRPGRSQVGRTAGHVDNFLRLGNGKRAKRSASASARPACAPRRPASLLGDLPLAPLTYYSPLAVGLPNYLLAPELGLLPAAAAAAPAKRGPADRQGSNFIRLG</sequence>
<evidence type="ECO:0000256" key="3">
    <source>
        <dbReference type="ARBA" id="ARBA00022525"/>
    </source>
</evidence>
<feature type="compositionally biased region" description="Low complexity" evidence="7">
    <location>
        <begin position="35"/>
        <end position="48"/>
    </location>
</feature>
<dbReference type="PROSITE" id="PS51257">
    <property type="entry name" value="PROKAR_LIPOPROTEIN"/>
    <property type="match status" value="1"/>
</dbReference>
<feature type="region of interest" description="Disordered" evidence="7">
    <location>
        <begin position="341"/>
        <end position="368"/>
    </location>
</feature>
<evidence type="ECO:0000256" key="2">
    <source>
        <dbReference type="ARBA" id="ARBA00006356"/>
    </source>
</evidence>
<dbReference type="GO" id="GO:0007218">
    <property type="term" value="P:neuropeptide signaling pathway"/>
    <property type="evidence" value="ECO:0007669"/>
    <property type="project" value="UniProtKB-KW"/>
</dbReference>
<proteinExistence type="inferred from homology"/>
<evidence type="ECO:0000256" key="8">
    <source>
        <dbReference type="SAM" id="SignalP"/>
    </source>
</evidence>
<evidence type="ECO:0000313" key="9">
    <source>
        <dbReference type="EMBL" id="KAK7864195.1"/>
    </source>
</evidence>
<feature type="region of interest" description="Disordered" evidence="7">
    <location>
        <begin position="35"/>
        <end position="64"/>
    </location>
</feature>
<dbReference type="EMBL" id="JAZDUA010000209">
    <property type="protein sequence ID" value="KAK7864195.1"/>
    <property type="molecule type" value="Genomic_DNA"/>
</dbReference>
<keyword evidence="8" id="KW-0732">Signal</keyword>
<feature type="chain" id="PRO_5042938822" evidence="8">
    <location>
        <begin position="30"/>
        <end position="522"/>
    </location>
</feature>
<feature type="compositionally biased region" description="Low complexity" evidence="7">
    <location>
        <begin position="401"/>
        <end position="413"/>
    </location>
</feature>
<keyword evidence="10" id="KW-1185">Reference proteome</keyword>
<dbReference type="InterPro" id="IPR002544">
    <property type="entry name" value="FMRFamid-related_peptide-like"/>
</dbReference>
<dbReference type="Pfam" id="PF01581">
    <property type="entry name" value="FARP"/>
    <property type="match status" value="11"/>
</dbReference>
<keyword evidence="5" id="KW-0027">Amidation</keyword>
<keyword evidence="4" id="KW-0677">Repeat</keyword>
<evidence type="ECO:0000313" key="10">
    <source>
        <dbReference type="Proteomes" id="UP001378592"/>
    </source>
</evidence>
<dbReference type="GO" id="GO:0005576">
    <property type="term" value="C:extracellular region"/>
    <property type="evidence" value="ECO:0007669"/>
    <property type="project" value="UniProtKB-SubCell"/>
</dbReference>
<feature type="region of interest" description="Disordered" evidence="7">
    <location>
        <begin position="249"/>
        <end position="271"/>
    </location>
</feature>
<feature type="compositionally biased region" description="Low complexity" evidence="7">
    <location>
        <begin position="341"/>
        <end position="353"/>
    </location>
</feature>
<comment type="subcellular location">
    <subcellularLocation>
        <location evidence="1">Secreted</location>
    </subcellularLocation>
</comment>
<reference evidence="9 10" key="1">
    <citation type="submission" date="2024-03" db="EMBL/GenBank/DDBJ databases">
        <title>The genome assembly and annotation of the cricket Gryllus longicercus Weissman &amp; Gray.</title>
        <authorList>
            <person name="Szrajer S."/>
            <person name="Gray D."/>
            <person name="Ylla G."/>
        </authorList>
    </citation>
    <scope>NUCLEOTIDE SEQUENCE [LARGE SCALE GENOMIC DNA]</scope>
    <source>
        <strain evidence="9">DAG 2021-001</strain>
        <tissue evidence="9">Whole body minus gut</tissue>
    </source>
</reference>
<dbReference type="Proteomes" id="UP001378592">
    <property type="component" value="Unassembled WGS sequence"/>
</dbReference>
<comment type="caution">
    <text evidence="9">The sequence shown here is derived from an EMBL/GenBank/DDBJ whole genome shotgun (WGS) entry which is preliminary data.</text>
</comment>
<evidence type="ECO:0000256" key="6">
    <source>
        <dbReference type="ARBA" id="ARBA00023320"/>
    </source>
</evidence>
<organism evidence="9 10">
    <name type="scientific">Gryllus longicercus</name>
    <dbReference type="NCBI Taxonomy" id="2509291"/>
    <lineage>
        <taxon>Eukaryota</taxon>
        <taxon>Metazoa</taxon>
        <taxon>Ecdysozoa</taxon>
        <taxon>Arthropoda</taxon>
        <taxon>Hexapoda</taxon>
        <taxon>Insecta</taxon>
        <taxon>Pterygota</taxon>
        <taxon>Neoptera</taxon>
        <taxon>Polyneoptera</taxon>
        <taxon>Orthoptera</taxon>
        <taxon>Ensifera</taxon>
        <taxon>Gryllidea</taxon>
        <taxon>Grylloidea</taxon>
        <taxon>Gryllidae</taxon>
        <taxon>Gryllinae</taxon>
        <taxon>Gryllus</taxon>
    </lineage>
</organism>
<evidence type="ECO:0000256" key="7">
    <source>
        <dbReference type="SAM" id="MobiDB-lite"/>
    </source>
</evidence>
<dbReference type="PANTHER" id="PTHR20986">
    <property type="entry name" value="FMRFAMIDE-RELATED PEPTIDES"/>
    <property type="match status" value="1"/>
</dbReference>
<evidence type="ECO:0000256" key="5">
    <source>
        <dbReference type="ARBA" id="ARBA00022815"/>
    </source>
</evidence>
<dbReference type="InterPro" id="IPR051041">
    <property type="entry name" value="FMRFamide-related_np"/>
</dbReference>
<protein>
    <submittedName>
        <fullName evidence="9">Uncharacterized protein</fullName>
    </submittedName>
</protein>
<dbReference type="PANTHER" id="PTHR20986:SF22">
    <property type="entry name" value="FMRFAMIDE-RELATED PEPTIDES"/>
    <property type="match status" value="1"/>
</dbReference>
<dbReference type="AlphaFoldDB" id="A0AAN9Z746"/>
<name>A0AAN9Z746_9ORTH</name>
<evidence type="ECO:0000256" key="4">
    <source>
        <dbReference type="ARBA" id="ARBA00022737"/>
    </source>
</evidence>
<keyword evidence="3" id="KW-0964">Secreted</keyword>
<feature type="region of interest" description="Disordered" evidence="7">
    <location>
        <begin position="296"/>
        <end position="326"/>
    </location>
</feature>